<feature type="transmembrane region" description="Helical" evidence="1">
    <location>
        <begin position="6"/>
        <end position="26"/>
    </location>
</feature>
<keyword evidence="3" id="KW-1185">Reference proteome</keyword>
<name>A0ABR7UDC7_9BRAD</name>
<protein>
    <submittedName>
        <fullName evidence="2">Uncharacterized protein</fullName>
    </submittedName>
</protein>
<keyword evidence="1" id="KW-0472">Membrane</keyword>
<keyword evidence="1" id="KW-1133">Transmembrane helix</keyword>
<sequence>MLQTILSVLTNILFFAAIPVFVFGAYQQHKFFEEWREDHAQSLDWFTRGQRSVVAVLSNKLSDRCRDRRRKLFTAVATFLGLILVVGLLSAFQRSQ</sequence>
<proteinExistence type="predicted"/>
<dbReference type="Proteomes" id="UP000639516">
    <property type="component" value="Unassembled WGS sequence"/>
</dbReference>
<feature type="transmembrane region" description="Helical" evidence="1">
    <location>
        <begin position="72"/>
        <end position="92"/>
    </location>
</feature>
<evidence type="ECO:0000313" key="3">
    <source>
        <dbReference type="Proteomes" id="UP000639516"/>
    </source>
</evidence>
<evidence type="ECO:0000313" key="2">
    <source>
        <dbReference type="EMBL" id="MBC9982015.1"/>
    </source>
</evidence>
<accession>A0ABR7UDC7</accession>
<evidence type="ECO:0000256" key="1">
    <source>
        <dbReference type="SAM" id="Phobius"/>
    </source>
</evidence>
<comment type="caution">
    <text evidence="2">The sequence shown here is derived from an EMBL/GenBank/DDBJ whole genome shotgun (WGS) entry which is preliminary data.</text>
</comment>
<reference evidence="2 3" key="1">
    <citation type="journal article" date="2020" name="Arch. Microbiol.">
        <title>Bradyrhizobium campsiandrae sp. nov., a nitrogen-fixing bacterial strain isolated from a native leguminous tree from the Amazon adapted to flooded conditions.</title>
        <authorList>
            <person name="Cabral Michel D."/>
            <person name="Martins da Costa E."/>
            <person name="Azarias Guimaraes A."/>
            <person name="Soares de Carvalho T."/>
            <person name="Santos de Castro Caputo P."/>
            <person name="Willems A."/>
            <person name="de Souza Moreira F.M."/>
        </authorList>
    </citation>
    <scope>NUCLEOTIDE SEQUENCE [LARGE SCALE GENOMIC DNA]</scope>
    <source>
        <strain evidence="3">INPA 384B</strain>
    </source>
</reference>
<dbReference type="RefSeq" id="WP_188103692.1">
    <property type="nucleotide sequence ID" value="NZ_JAANIH010000034.1"/>
</dbReference>
<keyword evidence="1" id="KW-0812">Transmembrane</keyword>
<dbReference type="EMBL" id="JAATTO010000044">
    <property type="protein sequence ID" value="MBC9982015.1"/>
    <property type="molecule type" value="Genomic_DNA"/>
</dbReference>
<gene>
    <name evidence="2" type="ORF">HA482_27765</name>
</gene>
<organism evidence="2 3">
    <name type="scientific">Bradyrhizobium campsiandrae</name>
    <dbReference type="NCBI Taxonomy" id="1729892"/>
    <lineage>
        <taxon>Bacteria</taxon>
        <taxon>Pseudomonadati</taxon>
        <taxon>Pseudomonadota</taxon>
        <taxon>Alphaproteobacteria</taxon>
        <taxon>Hyphomicrobiales</taxon>
        <taxon>Nitrobacteraceae</taxon>
        <taxon>Bradyrhizobium</taxon>
    </lineage>
</organism>